<dbReference type="Proteomes" id="UP000016521">
    <property type="component" value="Chromosome I"/>
</dbReference>
<gene>
    <name evidence="1" type="ORF">PPIS_a3313</name>
</gene>
<reference evidence="1 2" key="1">
    <citation type="submission" date="2015-06" db="EMBL/GenBank/DDBJ databases">
        <authorList>
            <person name="Xie B.-B."/>
            <person name="Rong J.-C."/>
            <person name="Qin Q.-L."/>
            <person name="Zhang Y.-Z."/>
        </authorList>
    </citation>
    <scope>NUCLEOTIDE SEQUENCE [LARGE SCALE GENOMIC DNA]</scope>
    <source>
        <strain evidence="1 2">JCM 20779</strain>
    </source>
</reference>
<keyword evidence="2" id="KW-1185">Reference proteome</keyword>
<accession>A0ABN5CLF6</accession>
<evidence type="ECO:0000313" key="1">
    <source>
        <dbReference type="EMBL" id="ATD08126.1"/>
    </source>
</evidence>
<sequence length="37" mass="4213">MIQLVKPEASELYELPFVSSFIMTLIGGEFNSYTNRS</sequence>
<evidence type="ECO:0000313" key="2">
    <source>
        <dbReference type="Proteomes" id="UP000016521"/>
    </source>
</evidence>
<dbReference type="EMBL" id="CP011924">
    <property type="protein sequence ID" value="ATD08126.1"/>
    <property type="molecule type" value="Genomic_DNA"/>
</dbReference>
<organism evidence="1 2">
    <name type="scientific">Pseudoalteromonas piscicida</name>
    <dbReference type="NCBI Taxonomy" id="43662"/>
    <lineage>
        <taxon>Bacteria</taxon>
        <taxon>Pseudomonadati</taxon>
        <taxon>Pseudomonadota</taxon>
        <taxon>Gammaproteobacteria</taxon>
        <taxon>Alteromonadales</taxon>
        <taxon>Pseudoalteromonadaceae</taxon>
        <taxon>Pseudoalteromonas</taxon>
    </lineage>
</organism>
<name>A0ABN5CLF6_PSEO7</name>
<proteinExistence type="predicted"/>
<protein>
    <submittedName>
        <fullName evidence="1">Uncharacterized protein</fullName>
    </submittedName>
</protein>